<name>A0A285MCE8_9FLAO</name>
<reference evidence="2" key="1">
    <citation type="submission" date="2017-09" db="EMBL/GenBank/DDBJ databases">
        <authorList>
            <person name="Varghese N."/>
            <person name="Submissions S."/>
        </authorList>
    </citation>
    <scope>NUCLEOTIDE SEQUENCE [LARGE SCALE GENOMIC DNA]</scope>
    <source>
        <strain evidence="2">DSM 25885</strain>
    </source>
</reference>
<gene>
    <name evidence="1" type="ORF">SAMN06265377_0480</name>
</gene>
<protein>
    <submittedName>
        <fullName evidence="1">Uncharacterized protein</fullName>
    </submittedName>
</protein>
<dbReference type="RefSeq" id="WP_097044170.1">
    <property type="nucleotide sequence ID" value="NZ_OBEH01000001.1"/>
</dbReference>
<evidence type="ECO:0000313" key="1">
    <source>
        <dbReference type="EMBL" id="SNY94820.1"/>
    </source>
</evidence>
<keyword evidence="2" id="KW-1185">Reference proteome</keyword>
<proteinExistence type="predicted"/>
<dbReference type="Proteomes" id="UP000219048">
    <property type="component" value="Unassembled WGS sequence"/>
</dbReference>
<dbReference type="AlphaFoldDB" id="A0A285MCE8"/>
<dbReference type="OrthoDB" id="1450107at2"/>
<evidence type="ECO:0000313" key="2">
    <source>
        <dbReference type="Proteomes" id="UP000219048"/>
    </source>
</evidence>
<sequence>MLKTIAHPMICLMLIFSILTPSIISLLNKDCAVVVLLDTNDEEKQEKESEKKIGEKNLFAGPFDMNNGLFFDLTEVENIEYLLFNTDYMAEIFLPPPEKLV</sequence>
<dbReference type="EMBL" id="OBEH01000001">
    <property type="protein sequence ID" value="SNY94820.1"/>
    <property type="molecule type" value="Genomic_DNA"/>
</dbReference>
<accession>A0A285MCE8</accession>
<organism evidence="1 2">
    <name type="scientific">Flagellimonas pacifica</name>
    <dbReference type="NCBI Taxonomy" id="1247520"/>
    <lineage>
        <taxon>Bacteria</taxon>
        <taxon>Pseudomonadati</taxon>
        <taxon>Bacteroidota</taxon>
        <taxon>Flavobacteriia</taxon>
        <taxon>Flavobacteriales</taxon>
        <taxon>Flavobacteriaceae</taxon>
        <taxon>Flagellimonas</taxon>
    </lineage>
</organism>